<dbReference type="SUPFAM" id="SSF52540">
    <property type="entry name" value="P-loop containing nucleoside triphosphate hydrolases"/>
    <property type="match status" value="1"/>
</dbReference>
<dbReference type="GO" id="GO:0005524">
    <property type="term" value="F:ATP binding"/>
    <property type="evidence" value="ECO:0007669"/>
    <property type="project" value="UniProtKB-KW"/>
</dbReference>
<dbReference type="GO" id="GO:0016887">
    <property type="term" value="F:ATP hydrolysis activity"/>
    <property type="evidence" value="ECO:0007669"/>
    <property type="project" value="InterPro"/>
</dbReference>
<proteinExistence type="predicted"/>
<protein>
    <submittedName>
        <fullName evidence="6">ABC transporter ATP-binding protein</fullName>
    </submittedName>
</protein>
<keyword evidence="4" id="KW-1278">Translocase</keyword>
<name>A0A7C1BGN9_UNCW3</name>
<dbReference type="InterPro" id="IPR027417">
    <property type="entry name" value="P-loop_NTPase"/>
</dbReference>
<organism evidence="6">
    <name type="scientific">candidate division WOR-3 bacterium</name>
    <dbReference type="NCBI Taxonomy" id="2052148"/>
    <lineage>
        <taxon>Bacteria</taxon>
        <taxon>Bacteria division WOR-3</taxon>
    </lineage>
</organism>
<dbReference type="Gene3D" id="3.40.50.300">
    <property type="entry name" value="P-loop containing nucleotide triphosphate hydrolases"/>
    <property type="match status" value="1"/>
</dbReference>
<dbReference type="PROSITE" id="PS00211">
    <property type="entry name" value="ABC_TRANSPORTER_1"/>
    <property type="match status" value="1"/>
</dbReference>
<dbReference type="PANTHER" id="PTHR42794">
    <property type="entry name" value="HEMIN IMPORT ATP-BINDING PROTEIN HMUV"/>
    <property type="match status" value="1"/>
</dbReference>
<dbReference type="AlphaFoldDB" id="A0A7C1BGN9"/>
<dbReference type="FunFam" id="3.40.50.300:FF:000134">
    <property type="entry name" value="Iron-enterobactin ABC transporter ATP-binding protein"/>
    <property type="match status" value="1"/>
</dbReference>
<dbReference type="EMBL" id="DRBW01000222">
    <property type="protein sequence ID" value="HDM90748.1"/>
    <property type="molecule type" value="Genomic_DNA"/>
</dbReference>
<evidence type="ECO:0000256" key="2">
    <source>
        <dbReference type="ARBA" id="ARBA00022741"/>
    </source>
</evidence>
<dbReference type="SMART" id="SM00382">
    <property type="entry name" value="AAA"/>
    <property type="match status" value="1"/>
</dbReference>
<keyword evidence="1" id="KW-0813">Transport</keyword>
<feature type="domain" description="ABC transporter" evidence="5">
    <location>
        <begin position="4"/>
        <end position="239"/>
    </location>
</feature>
<evidence type="ECO:0000256" key="4">
    <source>
        <dbReference type="ARBA" id="ARBA00022967"/>
    </source>
</evidence>
<sequence length="256" mass="28864">MKVIEVEGVEAGYGREKVLRDFSWTVERPAFWAVLGPNGSGKTTLLRILMGALKPWKGRVRIQGKELSSYGRRELARTIAVLLQGEFFPVDFTVEEYLLLGRYPYLRLFSGIDSRDREVLERVCELTDTCDLRKKGLFSLSSGEFQRVRVARALLQEPSILALDEPTVHLDVDHVFSLMGLLRNLAQSGLTVIAVLHDLNIALDYADMGLLLERGRARVSGNIREVLSPENVSEVFRVRAHLRNGHLKLEPAQGRP</sequence>
<evidence type="ECO:0000256" key="3">
    <source>
        <dbReference type="ARBA" id="ARBA00022840"/>
    </source>
</evidence>
<keyword evidence="2" id="KW-0547">Nucleotide-binding</keyword>
<reference evidence="6" key="1">
    <citation type="journal article" date="2020" name="mSystems">
        <title>Genome- and Community-Level Interaction Insights into Carbon Utilization and Element Cycling Functions of Hydrothermarchaeota in Hydrothermal Sediment.</title>
        <authorList>
            <person name="Zhou Z."/>
            <person name="Liu Y."/>
            <person name="Xu W."/>
            <person name="Pan J."/>
            <person name="Luo Z.H."/>
            <person name="Li M."/>
        </authorList>
    </citation>
    <scope>NUCLEOTIDE SEQUENCE [LARGE SCALE GENOMIC DNA]</scope>
    <source>
        <strain evidence="6">HyVt-237</strain>
    </source>
</reference>
<dbReference type="InterPro" id="IPR003593">
    <property type="entry name" value="AAA+_ATPase"/>
</dbReference>
<dbReference type="PROSITE" id="PS50893">
    <property type="entry name" value="ABC_TRANSPORTER_2"/>
    <property type="match status" value="1"/>
</dbReference>
<accession>A0A7C1BGN9</accession>
<gene>
    <name evidence="6" type="ORF">ENG67_06055</name>
</gene>
<evidence type="ECO:0000256" key="1">
    <source>
        <dbReference type="ARBA" id="ARBA00022448"/>
    </source>
</evidence>
<dbReference type="InterPro" id="IPR017871">
    <property type="entry name" value="ABC_transporter-like_CS"/>
</dbReference>
<evidence type="ECO:0000259" key="5">
    <source>
        <dbReference type="PROSITE" id="PS50893"/>
    </source>
</evidence>
<keyword evidence="3 6" id="KW-0067">ATP-binding</keyword>
<dbReference type="Pfam" id="PF00005">
    <property type="entry name" value="ABC_tran"/>
    <property type="match status" value="1"/>
</dbReference>
<dbReference type="PANTHER" id="PTHR42794:SF1">
    <property type="entry name" value="HEMIN IMPORT ATP-BINDING PROTEIN HMUV"/>
    <property type="match status" value="1"/>
</dbReference>
<dbReference type="Proteomes" id="UP000885931">
    <property type="component" value="Unassembled WGS sequence"/>
</dbReference>
<comment type="caution">
    <text evidence="6">The sequence shown here is derived from an EMBL/GenBank/DDBJ whole genome shotgun (WGS) entry which is preliminary data.</text>
</comment>
<evidence type="ECO:0000313" key="6">
    <source>
        <dbReference type="EMBL" id="HDM90748.1"/>
    </source>
</evidence>
<dbReference type="InterPro" id="IPR003439">
    <property type="entry name" value="ABC_transporter-like_ATP-bd"/>
</dbReference>